<sequence length="430" mass="45418">MKALPLPLSTAASLAIGAVGFGAIGSGAQARAQEPVVFGHDPLAEGSIILTALTGWQGSDSGTDLDLISGRVGLGYAFRDRFEVVGELDVGYYDQTLGSGSRTSIGLGLSGLVRWHVLRGRGWSAFLEGGLGFVASEEAVPSGGSRLNGTRQAGVGVAFDVGERWRLTVGVRQEHLSNGGGLGPNNPTWDGFGGYLGLALDLTPEYAPPGPQREYGLTPPWVRSTRIEGRLGEVGDETAGGAAVTFDSRLVANLHGQVRAGIDIVDSDELLEAGVALYLRGERGLFGLALDHQDLNAFEDDELTAFTEFYANDLVTVTGALGSEWRSDSANRVVGGVALRFYLLEGLMLEGGIAARDPLEDLGADSIEVPLGIEYSPRPLRELGLSLFAEDGLNDNARVVGLRWTLGGPWGESGSLRDRDRSAGPRRTHF</sequence>
<accession>A0A518BEE1</accession>
<dbReference type="InterPro" id="IPR018550">
    <property type="entry name" value="Lipid-A_deacylase-rel"/>
</dbReference>
<dbReference type="Proteomes" id="UP000316921">
    <property type="component" value="Chromosome"/>
</dbReference>
<keyword evidence="2" id="KW-1185">Reference proteome</keyword>
<dbReference type="SUPFAM" id="SSF56925">
    <property type="entry name" value="OMPA-like"/>
    <property type="match status" value="1"/>
</dbReference>
<evidence type="ECO:0000313" key="1">
    <source>
        <dbReference type="EMBL" id="QDU65336.1"/>
    </source>
</evidence>
<dbReference type="KEGG" id="pbap:Pla133_04010"/>
<dbReference type="RefSeq" id="WP_419192036.1">
    <property type="nucleotide sequence ID" value="NZ_CP036287.1"/>
</dbReference>
<dbReference type="InterPro" id="IPR011250">
    <property type="entry name" value="OMP/PagP_B-barrel"/>
</dbReference>
<organism evidence="1 2">
    <name type="scientific">Engelhardtia mirabilis</name>
    <dbReference type="NCBI Taxonomy" id="2528011"/>
    <lineage>
        <taxon>Bacteria</taxon>
        <taxon>Pseudomonadati</taxon>
        <taxon>Planctomycetota</taxon>
        <taxon>Planctomycetia</taxon>
        <taxon>Planctomycetia incertae sedis</taxon>
        <taxon>Engelhardtia</taxon>
    </lineage>
</organism>
<dbReference type="Gene3D" id="2.40.160.20">
    <property type="match status" value="1"/>
</dbReference>
<gene>
    <name evidence="1" type="ORF">Pla133_04010</name>
</gene>
<dbReference type="EMBL" id="CP036287">
    <property type="protein sequence ID" value="QDU65336.1"/>
    <property type="molecule type" value="Genomic_DNA"/>
</dbReference>
<proteinExistence type="predicted"/>
<reference evidence="1 2" key="1">
    <citation type="submission" date="2019-02" db="EMBL/GenBank/DDBJ databases">
        <title>Deep-cultivation of Planctomycetes and their phenomic and genomic characterization uncovers novel biology.</title>
        <authorList>
            <person name="Wiegand S."/>
            <person name="Jogler M."/>
            <person name="Boedeker C."/>
            <person name="Pinto D."/>
            <person name="Vollmers J."/>
            <person name="Rivas-Marin E."/>
            <person name="Kohn T."/>
            <person name="Peeters S.H."/>
            <person name="Heuer A."/>
            <person name="Rast P."/>
            <person name="Oberbeckmann S."/>
            <person name="Bunk B."/>
            <person name="Jeske O."/>
            <person name="Meyerdierks A."/>
            <person name="Storesund J.E."/>
            <person name="Kallscheuer N."/>
            <person name="Luecker S."/>
            <person name="Lage O.M."/>
            <person name="Pohl T."/>
            <person name="Merkel B.J."/>
            <person name="Hornburger P."/>
            <person name="Mueller R.-W."/>
            <person name="Bruemmer F."/>
            <person name="Labrenz M."/>
            <person name="Spormann A.M."/>
            <person name="Op den Camp H."/>
            <person name="Overmann J."/>
            <person name="Amann R."/>
            <person name="Jetten M.S.M."/>
            <person name="Mascher T."/>
            <person name="Medema M.H."/>
            <person name="Devos D.P."/>
            <person name="Kaster A.-K."/>
            <person name="Ovreas L."/>
            <person name="Rohde M."/>
            <person name="Galperin M.Y."/>
            <person name="Jogler C."/>
        </authorList>
    </citation>
    <scope>NUCLEOTIDE SEQUENCE [LARGE SCALE GENOMIC DNA]</scope>
    <source>
        <strain evidence="1 2">Pla133</strain>
    </source>
</reference>
<dbReference type="Pfam" id="PF09411">
    <property type="entry name" value="PagL"/>
    <property type="match status" value="1"/>
</dbReference>
<dbReference type="AlphaFoldDB" id="A0A518BEE1"/>
<protein>
    <submittedName>
        <fullName evidence="1">Lipid A 3-O-deacylase (PagL)</fullName>
    </submittedName>
</protein>
<name>A0A518BEE1_9BACT</name>
<evidence type="ECO:0000313" key="2">
    <source>
        <dbReference type="Proteomes" id="UP000316921"/>
    </source>
</evidence>